<feature type="region of interest" description="Disordered" evidence="1">
    <location>
        <begin position="1"/>
        <end position="25"/>
    </location>
</feature>
<reference evidence="2 3" key="1">
    <citation type="submission" date="2019-10" db="EMBL/GenBank/DDBJ databases">
        <title>Streptomyces smaragdinus sp. nov. and Streptomyces fabii sp. nov., isolated from the gut of fungus growing-termite Macrotermes natalensis.</title>
        <authorList>
            <person name="Schwitalla J."/>
            <person name="Benndorf R."/>
            <person name="Martin K."/>
            <person name="De Beer W."/>
            <person name="Kaster A.-K."/>
            <person name="Vollmers J."/>
            <person name="Poulsen M."/>
            <person name="Beemelmanns C."/>
        </authorList>
    </citation>
    <scope>NUCLEOTIDE SEQUENCE [LARGE SCALE GENOMIC DNA]</scope>
    <source>
        <strain evidence="2 3">RB5</strain>
    </source>
</reference>
<accession>A0A7K0C9U9</accession>
<proteinExistence type="predicted"/>
<protein>
    <submittedName>
        <fullName evidence="2">Uncharacterized protein</fullName>
    </submittedName>
</protein>
<dbReference type="EMBL" id="WEGJ01000001">
    <property type="protein sequence ID" value="MQY10198.1"/>
    <property type="molecule type" value="Genomic_DNA"/>
</dbReference>
<sequence>MIGSLSGGLPYAPGMSERVGHAKCSPHKQNLTAQREILLGPDVPEDRIYLDHGLNRNQPPAAAPSTSGGH</sequence>
<organism evidence="2 3">
    <name type="scientific">Streptomyces smaragdinus</name>
    <dbReference type="NCBI Taxonomy" id="2585196"/>
    <lineage>
        <taxon>Bacteria</taxon>
        <taxon>Bacillati</taxon>
        <taxon>Actinomycetota</taxon>
        <taxon>Actinomycetes</taxon>
        <taxon>Kitasatosporales</taxon>
        <taxon>Streptomycetaceae</taxon>
        <taxon>Streptomyces</taxon>
    </lineage>
</organism>
<evidence type="ECO:0000313" key="3">
    <source>
        <dbReference type="Proteomes" id="UP000466345"/>
    </source>
</evidence>
<name>A0A7K0C9U9_9ACTN</name>
<dbReference type="Proteomes" id="UP000466345">
    <property type="component" value="Unassembled WGS sequence"/>
</dbReference>
<dbReference type="AlphaFoldDB" id="A0A7K0C9U9"/>
<evidence type="ECO:0000256" key="1">
    <source>
        <dbReference type="SAM" id="MobiDB-lite"/>
    </source>
</evidence>
<feature type="region of interest" description="Disordered" evidence="1">
    <location>
        <begin position="50"/>
        <end position="70"/>
    </location>
</feature>
<comment type="caution">
    <text evidence="2">The sequence shown here is derived from an EMBL/GenBank/DDBJ whole genome shotgun (WGS) entry which is preliminary data.</text>
</comment>
<keyword evidence="3" id="KW-1185">Reference proteome</keyword>
<gene>
    <name evidence="2" type="ORF">SRB5_03050</name>
</gene>
<evidence type="ECO:0000313" key="2">
    <source>
        <dbReference type="EMBL" id="MQY10198.1"/>
    </source>
</evidence>